<evidence type="ECO:0000256" key="2">
    <source>
        <dbReference type="SAM" id="MobiDB-lite"/>
    </source>
</evidence>
<reference evidence="4" key="1">
    <citation type="submission" date="2020-12" db="UniProtKB">
        <authorList>
            <consortium name="WormBaseParasite"/>
        </authorList>
    </citation>
    <scope>IDENTIFICATION</scope>
    <source>
        <strain evidence="4">MHco3</strain>
    </source>
</reference>
<dbReference type="PANTHER" id="PTHR46068:SF1">
    <property type="entry name" value="TRANSPOSASE IS30-LIKE HTH DOMAIN-CONTAINING PROTEIN"/>
    <property type="match status" value="1"/>
</dbReference>
<dbReference type="WBParaSite" id="HCON_00172190-00001">
    <property type="protein sequence ID" value="HCON_00172190-00001"/>
    <property type="gene ID" value="HCON_00172190"/>
</dbReference>
<feature type="region of interest" description="Disordered" evidence="2">
    <location>
        <begin position="142"/>
        <end position="173"/>
    </location>
</feature>
<keyword evidence="3" id="KW-1185">Reference proteome</keyword>
<dbReference type="OrthoDB" id="7951431at2759"/>
<evidence type="ECO:0000313" key="3">
    <source>
        <dbReference type="Proteomes" id="UP000025227"/>
    </source>
</evidence>
<dbReference type="AlphaFoldDB" id="A0A7I4Z2T6"/>
<proteinExistence type="predicted"/>
<dbReference type="PANTHER" id="PTHR46068">
    <property type="entry name" value="PROTEIN CBG27172"/>
    <property type="match status" value="1"/>
</dbReference>
<dbReference type="SUPFAM" id="SSF46689">
    <property type="entry name" value="Homeodomain-like"/>
    <property type="match status" value="1"/>
</dbReference>
<dbReference type="OMA" id="DIVWIDE"/>
<protein>
    <submittedName>
        <fullName evidence="4">Transposase</fullName>
    </submittedName>
</protein>
<dbReference type="InterPro" id="IPR009057">
    <property type="entry name" value="Homeodomain-like_sf"/>
</dbReference>
<dbReference type="InterPro" id="IPR036388">
    <property type="entry name" value="WH-like_DNA-bd_sf"/>
</dbReference>
<accession>A0A7I4Z2T6</accession>
<dbReference type="GO" id="GO:0005634">
    <property type="term" value="C:nucleus"/>
    <property type="evidence" value="ECO:0007669"/>
    <property type="project" value="UniProtKB-SubCell"/>
</dbReference>
<dbReference type="Proteomes" id="UP000025227">
    <property type="component" value="Unplaced"/>
</dbReference>
<evidence type="ECO:0000256" key="1">
    <source>
        <dbReference type="ARBA" id="ARBA00004123"/>
    </source>
</evidence>
<sequence length="186" mass="21319">MRPSPHRATIAHLVNEGCSAGEIARRLHINDRAVRRIVAQYRERGHHLPLPKSGRPRSANVPGVRKVIKKRISRNDESIVKCWLDLHSNRFFREQMLSEAAKKNRLEKCKKLLAAVRAGRHSDIVWIDEKIFMVEVAHNQPKPAAVATSGREKLRKSTSKKQEPVPEVGDGLDRNNIKRQNTFRFC</sequence>
<dbReference type="Gene3D" id="1.10.10.10">
    <property type="entry name" value="Winged helix-like DNA-binding domain superfamily/Winged helix DNA-binding domain"/>
    <property type="match status" value="1"/>
</dbReference>
<comment type="subcellular location">
    <subcellularLocation>
        <location evidence="1">Nucleus</location>
    </subcellularLocation>
</comment>
<organism evidence="3 4">
    <name type="scientific">Haemonchus contortus</name>
    <name type="common">Barber pole worm</name>
    <dbReference type="NCBI Taxonomy" id="6289"/>
    <lineage>
        <taxon>Eukaryota</taxon>
        <taxon>Metazoa</taxon>
        <taxon>Ecdysozoa</taxon>
        <taxon>Nematoda</taxon>
        <taxon>Chromadorea</taxon>
        <taxon>Rhabditida</taxon>
        <taxon>Rhabditina</taxon>
        <taxon>Rhabditomorpha</taxon>
        <taxon>Strongyloidea</taxon>
        <taxon>Trichostrongylidae</taxon>
        <taxon>Haemonchus</taxon>
    </lineage>
</organism>
<name>A0A7I4Z2T6_HAECO</name>
<evidence type="ECO:0000313" key="4">
    <source>
        <dbReference type="WBParaSite" id="HCON_00172190-00001"/>
    </source>
</evidence>